<proteinExistence type="inferred from homology"/>
<evidence type="ECO:0000256" key="4">
    <source>
        <dbReference type="ARBA" id="ARBA00022989"/>
    </source>
</evidence>
<evidence type="ECO:0000313" key="8">
    <source>
        <dbReference type="EMBL" id="GBG76282.1"/>
    </source>
</evidence>
<feature type="transmembrane region" description="Helical" evidence="6">
    <location>
        <begin position="124"/>
        <end position="143"/>
    </location>
</feature>
<accession>A0A388L234</accession>
<dbReference type="InterPro" id="IPR040226">
    <property type="entry name" value="THH1/TOM1/TOM3"/>
</dbReference>
<dbReference type="PANTHER" id="PTHR31142:SF3">
    <property type="entry name" value="THH1_TOM1_TOM3 DOMAIN-CONTAINING PROTEIN"/>
    <property type="match status" value="1"/>
</dbReference>
<sequence length="303" mass="34732">MRFLVPVTSFMSLPKDGRRNGLLLGPVGADSWGDWWTEVNESHTWQHGTFETLAALYLVVGIVALVQLIRIHWRVPEFGWTTQKVFHLLNFVVNTLRALVFIFREPVQALSVRVLGAALLDLPGLLFFTTYTLLVLFWAEIYHQAKRLPTDYLKPVFFGINVAVYGLQGGIWVFMYGYPSAHDSMDFWAKIFFAVISFMAALGFIVYGGCLFNMLRTFPIESKGRRKKLSEVGFVTLICFICFTFRGIVVSVSAFEKSVDLDVLNHPILNFIYYMIAEIIPSALVLYILRKLPPRRMTYHPIR</sequence>
<comment type="similarity">
    <text evidence="2">Belongs to the plant tobamovirus multiplication TOM1 protein family.</text>
</comment>
<dbReference type="EMBL" id="BFEA01000241">
    <property type="protein sequence ID" value="GBG76282.1"/>
    <property type="molecule type" value="Genomic_DNA"/>
</dbReference>
<evidence type="ECO:0000259" key="7">
    <source>
        <dbReference type="Pfam" id="PF06454"/>
    </source>
</evidence>
<evidence type="ECO:0000256" key="5">
    <source>
        <dbReference type="ARBA" id="ARBA00023136"/>
    </source>
</evidence>
<dbReference type="Pfam" id="PF06454">
    <property type="entry name" value="THH1_TOM1-3_dom"/>
    <property type="match status" value="1"/>
</dbReference>
<dbReference type="Gramene" id="GBG76282">
    <property type="protein sequence ID" value="GBG76282"/>
    <property type="gene ID" value="CBR_g22030"/>
</dbReference>
<protein>
    <recommendedName>
        <fullName evidence="7">THH1/TOM1/TOM3 domain-containing protein</fullName>
    </recommendedName>
</protein>
<name>A0A388L234_CHABU</name>
<feature type="domain" description="THH1/TOM1/TOM3" evidence="7">
    <location>
        <begin position="34"/>
        <end position="302"/>
    </location>
</feature>
<reference evidence="8 9" key="1">
    <citation type="journal article" date="2018" name="Cell">
        <title>The Chara Genome: Secondary Complexity and Implications for Plant Terrestrialization.</title>
        <authorList>
            <person name="Nishiyama T."/>
            <person name="Sakayama H."/>
            <person name="Vries J.D."/>
            <person name="Buschmann H."/>
            <person name="Saint-Marcoux D."/>
            <person name="Ullrich K.K."/>
            <person name="Haas F.B."/>
            <person name="Vanderstraeten L."/>
            <person name="Becker D."/>
            <person name="Lang D."/>
            <person name="Vosolsobe S."/>
            <person name="Rombauts S."/>
            <person name="Wilhelmsson P.K.I."/>
            <person name="Janitza P."/>
            <person name="Kern R."/>
            <person name="Heyl A."/>
            <person name="Rumpler F."/>
            <person name="Villalobos L.I.A.C."/>
            <person name="Clay J.M."/>
            <person name="Skokan R."/>
            <person name="Toyoda A."/>
            <person name="Suzuki Y."/>
            <person name="Kagoshima H."/>
            <person name="Schijlen E."/>
            <person name="Tajeshwar N."/>
            <person name="Catarino B."/>
            <person name="Hetherington A.J."/>
            <person name="Saltykova A."/>
            <person name="Bonnot C."/>
            <person name="Breuninger H."/>
            <person name="Symeonidi A."/>
            <person name="Radhakrishnan G.V."/>
            <person name="Van Nieuwerburgh F."/>
            <person name="Deforce D."/>
            <person name="Chang C."/>
            <person name="Karol K.G."/>
            <person name="Hedrich R."/>
            <person name="Ulvskov P."/>
            <person name="Glockner G."/>
            <person name="Delwiche C.F."/>
            <person name="Petrasek J."/>
            <person name="Van de Peer Y."/>
            <person name="Friml J."/>
            <person name="Beilby M."/>
            <person name="Dolan L."/>
            <person name="Kohara Y."/>
            <person name="Sugano S."/>
            <person name="Fujiyama A."/>
            <person name="Delaux P.-M."/>
            <person name="Quint M."/>
            <person name="TheiBen G."/>
            <person name="Hagemann M."/>
            <person name="Harholt J."/>
            <person name="Dunand C."/>
            <person name="Zachgo S."/>
            <person name="Langdale J."/>
            <person name="Maumus F."/>
            <person name="Straeten D.V.D."/>
            <person name="Gould S.B."/>
            <person name="Rensing S.A."/>
        </authorList>
    </citation>
    <scope>NUCLEOTIDE SEQUENCE [LARGE SCALE GENOMIC DNA]</scope>
    <source>
        <strain evidence="8 9">S276</strain>
    </source>
</reference>
<feature type="transmembrane region" description="Helical" evidence="6">
    <location>
        <begin position="271"/>
        <end position="289"/>
    </location>
</feature>
<dbReference type="OMA" id="TAICCAC"/>
<evidence type="ECO:0000313" key="9">
    <source>
        <dbReference type="Proteomes" id="UP000265515"/>
    </source>
</evidence>
<organism evidence="8 9">
    <name type="scientific">Chara braunii</name>
    <name type="common">Braun's stonewort</name>
    <dbReference type="NCBI Taxonomy" id="69332"/>
    <lineage>
        <taxon>Eukaryota</taxon>
        <taxon>Viridiplantae</taxon>
        <taxon>Streptophyta</taxon>
        <taxon>Charophyceae</taxon>
        <taxon>Charales</taxon>
        <taxon>Characeae</taxon>
        <taxon>Chara</taxon>
    </lineage>
</organism>
<keyword evidence="9" id="KW-1185">Reference proteome</keyword>
<feature type="transmembrane region" description="Helical" evidence="6">
    <location>
        <begin position="155"/>
        <end position="175"/>
    </location>
</feature>
<comment type="subcellular location">
    <subcellularLocation>
        <location evidence="1">Endomembrane system</location>
        <topology evidence="1">Multi-pass membrane protein</topology>
    </subcellularLocation>
</comment>
<evidence type="ECO:0000256" key="6">
    <source>
        <dbReference type="SAM" id="Phobius"/>
    </source>
</evidence>
<dbReference type="PANTHER" id="PTHR31142">
    <property type="entry name" value="TOBAMOVIRUS MULTIPLICATION PROTEIN 1-LIKE ISOFORM X1"/>
    <property type="match status" value="1"/>
</dbReference>
<keyword evidence="4 6" id="KW-1133">Transmembrane helix</keyword>
<feature type="transmembrane region" description="Helical" evidence="6">
    <location>
        <begin position="85"/>
        <end position="104"/>
    </location>
</feature>
<evidence type="ECO:0000256" key="2">
    <source>
        <dbReference type="ARBA" id="ARBA00006779"/>
    </source>
</evidence>
<evidence type="ECO:0000256" key="1">
    <source>
        <dbReference type="ARBA" id="ARBA00004127"/>
    </source>
</evidence>
<keyword evidence="5 6" id="KW-0472">Membrane</keyword>
<gene>
    <name evidence="8" type="ORF">CBR_g22030</name>
</gene>
<dbReference type="AlphaFoldDB" id="A0A388L234"/>
<dbReference type="InterPro" id="IPR009457">
    <property type="entry name" value="THH1/TOM1/TOM3_dom"/>
</dbReference>
<evidence type="ECO:0000256" key="3">
    <source>
        <dbReference type="ARBA" id="ARBA00022692"/>
    </source>
</evidence>
<feature type="transmembrane region" description="Helical" evidence="6">
    <location>
        <begin position="54"/>
        <end position="73"/>
    </location>
</feature>
<dbReference type="Proteomes" id="UP000265515">
    <property type="component" value="Unassembled WGS sequence"/>
</dbReference>
<dbReference type="OrthoDB" id="19798at2759"/>
<dbReference type="GO" id="GO:0012505">
    <property type="term" value="C:endomembrane system"/>
    <property type="evidence" value="ECO:0007669"/>
    <property type="project" value="UniProtKB-SubCell"/>
</dbReference>
<feature type="transmembrane region" description="Helical" evidence="6">
    <location>
        <begin position="187"/>
        <end position="212"/>
    </location>
</feature>
<keyword evidence="3 6" id="KW-0812">Transmembrane</keyword>
<comment type="caution">
    <text evidence="8">The sequence shown here is derived from an EMBL/GenBank/DDBJ whole genome shotgun (WGS) entry which is preliminary data.</text>
</comment>
<feature type="transmembrane region" description="Helical" evidence="6">
    <location>
        <begin position="232"/>
        <end position="251"/>
    </location>
</feature>